<dbReference type="EMBL" id="JARGDH010000005">
    <property type="protein sequence ID" value="KAL0268947.1"/>
    <property type="molecule type" value="Genomic_DNA"/>
</dbReference>
<evidence type="ECO:0000256" key="7">
    <source>
        <dbReference type="ARBA" id="ARBA00023211"/>
    </source>
</evidence>
<dbReference type="PROSITE" id="PS50096">
    <property type="entry name" value="IQ"/>
    <property type="match status" value="1"/>
</dbReference>
<comment type="cofactor">
    <cofactor evidence="1">
        <name>Mn(2+)</name>
        <dbReference type="ChEBI" id="CHEBI:29035"/>
    </cofactor>
</comment>
<evidence type="ECO:0000259" key="12">
    <source>
        <dbReference type="PROSITE" id="PS50222"/>
    </source>
</evidence>
<dbReference type="PANTHER" id="PTHR45668">
    <property type="entry name" value="SERINE/THREONINE-PROTEIN PHOSPHATASE 5-RELATED"/>
    <property type="match status" value="1"/>
</dbReference>
<dbReference type="AlphaFoldDB" id="A0AAW2HGV6"/>
<dbReference type="InterPro" id="IPR011992">
    <property type="entry name" value="EF-hand-dom_pair"/>
</dbReference>
<feature type="domain" description="EF-hand" evidence="12">
    <location>
        <begin position="664"/>
        <end position="699"/>
    </location>
</feature>
<dbReference type="PROSITE" id="PS00018">
    <property type="entry name" value="EF_HAND_1"/>
    <property type="match status" value="2"/>
</dbReference>
<dbReference type="Pfam" id="PF13499">
    <property type="entry name" value="EF-hand_7"/>
    <property type="match status" value="1"/>
</dbReference>
<dbReference type="Gene3D" id="3.60.21.10">
    <property type="match status" value="1"/>
</dbReference>
<dbReference type="InterPro" id="IPR018247">
    <property type="entry name" value="EF_Hand_1_Ca_BS"/>
</dbReference>
<evidence type="ECO:0000256" key="10">
    <source>
        <dbReference type="PIRNR" id="PIRNR000912"/>
    </source>
</evidence>
<dbReference type="InterPro" id="IPR013235">
    <property type="entry name" value="PPP_dom"/>
</dbReference>
<evidence type="ECO:0000313" key="13">
    <source>
        <dbReference type="EMBL" id="KAL0268947.1"/>
    </source>
</evidence>
<dbReference type="EC" id="3.1.3.16" evidence="10"/>
<organism evidence="13">
    <name type="scientific">Menopon gallinae</name>
    <name type="common">poultry shaft louse</name>
    <dbReference type="NCBI Taxonomy" id="328185"/>
    <lineage>
        <taxon>Eukaryota</taxon>
        <taxon>Metazoa</taxon>
        <taxon>Ecdysozoa</taxon>
        <taxon>Arthropoda</taxon>
        <taxon>Hexapoda</taxon>
        <taxon>Insecta</taxon>
        <taxon>Pterygota</taxon>
        <taxon>Neoptera</taxon>
        <taxon>Paraneoptera</taxon>
        <taxon>Psocodea</taxon>
        <taxon>Troctomorpha</taxon>
        <taxon>Phthiraptera</taxon>
        <taxon>Amblycera</taxon>
        <taxon>Menoponidae</taxon>
        <taxon>Menopon</taxon>
    </lineage>
</organism>
<evidence type="ECO:0000256" key="4">
    <source>
        <dbReference type="ARBA" id="ARBA00022737"/>
    </source>
</evidence>
<proteinExistence type="inferred from homology"/>
<dbReference type="PROSITE" id="PS50222">
    <property type="entry name" value="EF_HAND_2"/>
    <property type="match status" value="2"/>
</dbReference>
<reference evidence="13" key="1">
    <citation type="journal article" date="2024" name="Gigascience">
        <title>Chromosome-level genome of the poultry shaft louse Menopon gallinae provides insight into the host-switching and adaptive evolution of parasitic lice.</title>
        <authorList>
            <person name="Xu Y."/>
            <person name="Ma L."/>
            <person name="Liu S."/>
            <person name="Liang Y."/>
            <person name="Liu Q."/>
            <person name="He Z."/>
            <person name="Tian L."/>
            <person name="Duan Y."/>
            <person name="Cai W."/>
            <person name="Li H."/>
            <person name="Song F."/>
        </authorList>
    </citation>
    <scope>NUCLEOTIDE SEQUENCE</scope>
    <source>
        <strain evidence="13">Cailab_2023a</strain>
    </source>
</reference>
<evidence type="ECO:0000256" key="11">
    <source>
        <dbReference type="RuleBase" id="RU004273"/>
    </source>
</evidence>
<comment type="similarity">
    <text evidence="2 10 11">Belongs to the PPP phosphatase family.</text>
</comment>
<dbReference type="SUPFAM" id="SSF47473">
    <property type="entry name" value="EF-hand"/>
    <property type="match status" value="1"/>
</dbReference>
<keyword evidence="4" id="KW-0677">Repeat</keyword>
<comment type="catalytic activity">
    <reaction evidence="9 10 11">
        <text>O-phospho-L-threonyl-[protein] + H2O = L-threonyl-[protein] + phosphate</text>
        <dbReference type="Rhea" id="RHEA:47004"/>
        <dbReference type="Rhea" id="RHEA-COMP:11060"/>
        <dbReference type="Rhea" id="RHEA-COMP:11605"/>
        <dbReference type="ChEBI" id="CHEBI:15377"/>
        <dbReference type="ChEBI" id="CHEBI:30013"/>
        <dbReference type="ChEBI" id="CHEBI:43474"/>
        <dbReference type="ChEBI" id="CHEBI:61977"/>
        <dbReference type="EC" id="3.1.3.16"/>
    </reaction>
</comment>
<dbReference type="Pfam" id="PF00149">
    <property type="entry name" value="Metallophos"/>
    <property type="match status" value="1"/>
</dbReference>
<dbReference type="InterPro" id="IPR006186">
    <property type="entry name" value="Ser/Thr-sp_prot-phosphatase"/>
</dbReference>
<protein>
    <recommendedName>
        <fullName evidence="10">Serine/threonine-protein phosphatase with EF-hands</fullName>
        <ecNumber evidence="10">3.1.3.16</ecNumber>
    </recommendedName>
</protein>
<gene>
    <name evidence="13" type="ORF">PYX00_010717</name>
</gene>
<dbReference type="GO" id="GO:0005509">
    <property type="term" value="F:calcium ion binding"/>
    <property type="evidence" value="ECO:0007669"/>
    <property type="project" value="UniProtKB-UniRule"/>
</dbReference>
<dbReference type="SUPFAM" id="SSF56300">
    <property type="entry name" value="Metallo-dependent phosphatases"/>
    <property type="match status" value="1"/>
</dbReference>
<dbReference type="InterPro" id="IPR051134">
    <property type="entry name" value="PPP_phosphatase"/>
</dbReference>
<keyword evidence="5 10" id="KW-0378">Hydrolase</keyword>
<dbReference type="SMART" id="SM00156">
    <property type="entry name" value="PP2Ac"/>
    <property type="match status" value="1"/>
</dbReference>
<dbReference type="PIRSF" id="PIRSF000912">
    <property type="entry name" value="PPEF"/>
    <property type="match status" value="1"/>
</dbReference>
<name>A0AAW2HGV6_9NEOP</name>
<dbReference type="PROSITE" id="PS00125">
    <property type="entry name" value="SER_THR_PHOSPHATASE"/>
    <property type="match status" value="1"/>
</dbReference>
<dbReference type="PANTHER" id="PTHR45668:SF3">
    <property type="entry name" value="SERINE_THREONINE-PROTEIN PHOSPHATASE RDGC"/>
    <property type="match status" value="1"/>
</dbReference>
<dbReference type="InterPro" id="IPR004843">
    <property type="entry name" value="Calcineurin-like_PHP"/>
</dbReference>
<evidence type="ECO:0000256" key="5">
    <source>
        <dbReference type="ARBA" id="ARBA00022801"/>
    </source>
</evidence>
<dbReference type="SMART" id="SM00054">
    <property type="entry name" value="EFh"/>
    <property type="match status" value="3"/>
</dbReference>
<keyword evidence="7 10" id="KW-0464">Manganese</keyword>
<evidence type="ECO:0000256" key="2">
    <source>
        <dbReference type="ARBA" id="ARBA00008294"/>
    </source>
</evidence>
<dbReference type="InterPro" id="IPR002048">
    <property type="entry name" value="EF_hand_dom"/>
</dbReference>
<evidence type="ECO:0000256" key="9">
    <source>
        <dbReference type="ARBA" id="ARBA00048336"/>
    </source>
</evidence>
<dbReference type="InterPro" id="IPR029052">
    <property type="entry name" value="Metallo-depent_PP-like"/>
</dbReference>
<dbReference type="CDD" id="cd23767">
    <property type="entry name" value="IQCD"/>
    <property type="match status" value="1"/>
</dbReference>
<dbReference type="CDD" id="cd00051">
    <property type="entry name" value="EFh"/>
    <property type="match status" value="1"/>
</dbReference>
<evidence type="ECO:0000256" key="1">
    <source>
        <dbReference type="ARBA" id="ARBA00001936"/>
    </source>
</evidence>
<dbReference type="GO" id="GO:0030145">
    <property type="term" value="F:manganese ion binding"/>
    <property type="evidence" value="ECO:0007669"/>
    <property type="project" value="UniProtKB-UniRule"/>
</dbReference>
<keyword evidence="6" id="KW-0106">Calcium</keyword>
<keyword evidence="3 10" id="KW-0479">Metal-binding</keyword>
<dbReference type="InterPro" id="IPR012008">
    <property type="entry name" value="Ser/Thr-Pase_EF-hand_contain"/>
</dbReference>
<comment type="caution">
    <text evidence="13">The sequence shown here is derived from an EMBL/GenBank/DDBJ whole genome shotgun (WGS) entry which is preliminary data.</text>
</comment>
<dbReference type="GO" id="GO:0050906">
    <property type="term" value="P:detection of stimulus involved in sensory perception"/>
    <property type="evidence" value="ECO:0007669"/>
    <property type="project" value="UniProtKB-UniRule"/>
</dbReference>
<sequence>MKNMLGCGGMKKLCVCPAKTAENSSISSDYTSSSAAAAAAADESAMANRQVRDCEKKKRSLLSIFSPRNIFRGLKREIKSDNAMLKVERTIKAAILIQQWYRSYLARMEIRRRYTWTIFQSIEYQGEQNQVKVYDFFNALLTHMPMCPGKGADHEAVSKTSSLDISDKFEDESSDTSILENIDGGYKGPHIDTPITLTNFHELIDVFRKRREHRLHARYVASILREATNELKKLPNFNQASTAISKQITVCGDLHGKLDDLLVIFHKNGLPSAENPYVFNGDFVDRGKKSLEILLLLLSCLLLFPGGIFLNRGNHEDHVMNQRYGFIKEMKSKYKHNSEKLLRLIDSVYRWLPLGTIIDKKVLVVHGGISDITDLDWIKNIDRHRYVSLLRPPISENSMAGTEVVDKQEWKQVFDILWSDPQGHNGCVPNSLRGAGTYFGPDVTKRFLQKYNLSYLIRSHECKPWGYELTHDDKVITIFSASNYYETGSNKGAYLKLTGPDLSPHFVQFTTANNRMKSMTFRQRVGLIESSALKELSQKIMSVKDQLTKEFERCCQDGSGMITVSEWCTAMEKSTGLCIPWRMLKEKLVAMDGSTNRVIYSTTFHDHIPGPPNSQATVVETLYRNKSSLEAIFRIIDKDNSGYITLDEFSDACNLLSKHMPDPIPQEQLLDICRSMDINKDGQVDLNEFLETFRLVDIHREAAAEQDDMSPEDATPKD</sequence>
<dbReference type="PRINTS" id="PR00114">
    <property type="entry name" value="STPHPHTASE"/>
</dbReference>
<dbReference type="Pfam" id="PF08321">
    <property type="entry name" value="PPP5"/>
    <property type="match status" value="1"/>
</dbReference>
<dbReference type="GO" id="GO:0005506">
    <property type="term" value="F:iron ion binding"/>
    <property type="evidence" value="ECO:0007669"/>
    <property type="project" value="UniProtKB-UniRule"/>
</dbReference>
<evidence type="ECO:0000256" key="6">
    <source>
        <dbReference type="ARBA" id="ARBA00022837"/>
    </source>
</evidence>
<dbReference type="GO" id="GO:0004722">
    <property type="term" value="F:protein serine/threonine phosphatase activity"/>
    <property type="evidence" value="ECO:0007669"/>
    <property type="project" value="UniProtKB-EC"/>
</dbReference>
<evidence type="ECO:0000256" key="8">
    <source>
        <dbReference type="ARBA" id="ARBA00047761"/>
    </source>
</evidence>
<comment type="catalytic activity">
    <reaction evidence="8">
        <text>O-phospho-L-seryl-[protein] + H2O = L-seryl-[protein] + phosphate</text>
        <dbReference type="Rhea" id="RHEA:20629"/>
        <dbReference type="Rhea" id="RHEA-COMP:9863"/>
        <dbReference type="Rhea" id="RHEA-COMP:11604"/>
        <dbReference type="ChEBI" id="CHEBI:15377"/>
        <dbReference type="ChEBI" id="CHEBI:29999"/>
        <dbReference type="ChEBI" id="CHEBI:43474"/>
        <dbReference type="ChEBI" id="CHEBI:83421"/>
        <dbReference type="EC" id="3.1.3.16"/>
    </reaction>
</comment>
<dbReference type="Gene3D" id="1.10.238.10">
    <property type="entry name" value="EF-hand"/>
    <property type="match status" value="1"/>
</dbReference>
<feature type="domain" description="EF-hand" evidence="12">
    <location>
        <begin position="624"/>
        <end position="659"/>
    </location>
</feature>
<evidence type="ECO:0000256" key="3">
    <source>
        <dbReference type="ARBA" id="ARBA00022723"/>
    </source>
</evidence>
<accession>A0AAW2HGV6</accession>